<protein>
    <recommendedName>
        <fullName evidence="10">DNA polymerase III polC-type</fullName>
    </recommendedName>
</protein>
<dbReference type="Gene3D" id="3.30.420.10">
    <property type="entry name" value="Ribonuclease H-like superfamily/Ribonuclease H"/>
    <property type="match status" value="1"/>
</dbReference>
<reference evidence="13" key="2">
    <citation type="submission" date="2016-01" db="EMBL/GenBank/DDBJ databases">
        <title>Six Aerococcus type strain genome sequencing and assembly using PacBio and Illumina Hiseq.</title>
        <authorList>
            <person name="Carkaci D."/>
            <person name="Dargis R."/>
            <person name="Nielsen X.C."/>
            <person name="Skovgaard O."/>
            <person name="Fuursted K."/>
            <person name="Christensen J.J."/>
        </authorList>
    </citation>
    <scope>NUCLEOTIDE SEQUENCE [LARGE SCALE GENOMIC DNA]</scope>
    <source>
        <strain evidence="13">CCUG42038B</strain>
    </source>
</reference>
<dbReference type="Pfam" id="PF00929">
    <property type="entry name" value="RNase_T"/>
    <property type="match status" value="1"/>
</dbReference>
<dbReference type="FunFam" id="3.30.420.10:FF:000045">
    <property type="entry name" value="3'-5' exonuclease DinG"/>
    <property type="match status" value="1"/>
</dbReference>
<evidence type="ECO:0000256" key="1">
    <source>
        <dbReference type="ARBA" id="ARBA00022679"/>
    </source>
</evidence>
<dbReference type="PROSITE" id="PS51193">
    <property type="entry name" value="HELICASE_ATP_BIND_2"/>
    <property type="match status" value="1"/>
</dbReference>
<dbReference type="GO" id="GO:0003677">
    <property type="term" value="F:DNA binding"/>
    <property type="evidence" value="ECO:0007669"/>
    <property type="project" value="InterPro"/>
</dbReference>
<dbReference type="InterPro" id="IPR014013">
    <property type="entry name" value="Helic_SF1/SF2_ATP-bd_DinG/Rad3"/>
</dbReference>
<keyword evidence="1" id="KW-0808">Transferase</keyword>
<keyword evidence="13" id="KW-1185">Reference proteome</keyword>
<dbReference type="Pfam" id="PF13307">
    <property type="entry name" value="Helicase_C_2"/>
    <property type="match status" value="1"/>
</dbReference>
<evidence type="ECO:0000313" key="13">
    <source>
        <dbReference type="Proteomes" id="UP000062260"/>
    </source>
</evidence>
<dbReference type="KEGG" id="auh:AWM75_06850"/>
<dbReference type="SUPFAM" id="SSF52540">
    <property type="entry name" value="P-loop containing nucleoside triphosphate hydrolases"/>
    <property type="match status" value="2"/>
</dbReference>
<evidence type="ECO:0000256" key="4">
    <source>
        <dbReference type="ARBA" id="ARBA00022722"/>
    </source>
</evidence>
<dbReference type="SUPFAM" id="SSF53098">
    <property type="entry name" value="Ribonuclease H-like"/>
    <property type="match status" value="1"/>
</dbReference>
<dbReference type="InterPro" id="IPR012337">
    <property type="entry name" value="RNaseH-like_sf"/>
</dbReference>
<evidence type="ECO:0000256" key="10">
    <source>
        <dbReference type="ARBA" id="ARBA00070925"/>
    </source>
</evidence>
<evidence type="ECO:0000256" key="5">
    <source>
        <dbReference type="ARBA" id="ARBA00022741"/>
    </source>
</evidence>
<keyword evidence="2" id="KW-0548">Nucleotidyltransferase</keyword>
<dbReference type="GO" id="GO:0005524">
    <property type="term" value="F:ATP binding"/>
    <property type="evidence" value="ECO:0007669"/>
    <property type="project" value="UniProtKB-KW"/>
</dbReference>
<dbReference type="EMBL" id="CP014163">
    <property type="protein sequence ID" value="AMB99719.1"/>
    <property type="molecule type" value="Genomic_DNA"/>
</dbReference>
<dbReference type="NCBIfam" id="TIGR00573">
    <property type="entry name" value="dnaq"/>
    <property type="match status" value="1"/>
</dbReference>
<dbReference type="STRING" id="128944.AWM75_06850"/>
<evidence type="ECO:0000256" key="9">
    <source>
        <dbReference type="ARBA" id="ARBA00022932"/>
    </source>
</evidence>
<name>A0A0X8FLX3_9LACT</name>
<dbReference type="OrthoDB" id="9803913at2"/>
<evidence type="ECO:0000256" key="3">
    <source>
        <dbReference type="ARBA" id="ARBA00022705"/>
    </source>
</evidence>
<keyword evidence="8" id="KW-0067">ATP-binding</keyword>
<gene>
    <name evidence="12" type="ORF">AWM75_06850</name>
</gene>
<keyword evidence="4" id="KW-0540">Nuclease</keyword>
<reference evidence="12 13" key="1">
    <citation type="journal article" date="2016" name="Genome Announc.">
        <title>Complete Genome Sequences of Aerococcus christensenii CCUG 28831T, Aerococcus sanguinicola CCUG 43001T, Aerococcus urinae CCUG 36881T, Aerococcus urinaeequi CCUG 28094T, Aerococcus urinaehominis CCUG 42038 BT, and Aerococcus viridans CCUG 4311T.</title>
        <authorList>
            <person name="Carkaci D."/>
            <person name="Dargis R."/>
            <person name="Nielsen X.C."/>
            <person name="Skovgaard O."/>
            <person name="Fuursted K."/>
            <person name="Christensen J.J."/>
        </authorList>
    </citation>
    <scope>NUCLEOTIDE SEQUENCE [LARGE SCALE GENOMIC DNA]</scope>
    <source>
        <strain evidence="12 13">CCUG42038B</strain>
    </source>
</reference>
<feature type="domain" description="Helicase ATP-binding" evidence="11">
    <location>
        <begin position="228"/>
        <end position="501"/>
    </location>
</feature>
<dbReference type="PANTHER" id="PTHR30231">
    <property type="entry name" value="DNA POLYMERASE III SUBUNIT EPSILON"/>
    <property type="match status" value="1"/>
</dbReference>
<sequence length="886" mass="100647">MVKYAVVDLETSGPSIDRGDKIIQIGIVVCQDGEITDRYNQLVNPHLSLSRTISRLTGIYDHMLVSQPSFDQVAGQVYQMLEGAVFVAHNINFDYKFLSTSLKKAGYPPLKNPGIDTVQLARVLYPQAQSYKLADISETIGYQLDQAHSAYEDALATAHLLLAMQTKVAHWPASLMTHIRPFLPFLIRETGAYLSSWWADNHDQLASQKYQTVKGLCLSQQLFTGEIVPDTSRARPVLRPGQQHMLTDMVDFINQDQGADIAFVNAPSGLGKSLAYLLACDQAVVGRKLISTATIMLQEQLVNQSLPALVNYQGLPVRITVLKAAHHYIDLNHFLGYHQELMANTKRINKKQALTHLAVLVWLSETTTGDLSELNRGLIYDDYWQTMRQLDCQPASITDWGPYAFYDQAWQLAKNADYVITNHAFCLNHQADLQALDLAITVFDESHNLPDMFFQANSYRQSLADLIKSLDEIQAGLLSLADDLVSQSNTVKAFGLMRQASLLVDRIQVHLDQAELDLKGNFQAKHYYMNQPESHFYLSSDQITTSNWWTDMQEAHRLLADLTELLTKLDQLIDESPIVNWLSWLTDLTKPVNLAEYFLILSCQQEDDQLDFCFNCYLKSSNQSLARFIQSFNHKKLLVSATNNILANDDYIETKFGLPHYQQLTYPAYFNYQKQVSAFLLTDRPSIDKMSEGQAAAYIVDLLTQVWQPPILKIQVFFQSYSLLDRVYHGLDERLAASDMADVFAQHPRSSKQKLRRQYDEASRAILLSSSSFSQGVHLASGQDLMIITRLPFRSPNDVFELAKADLAKQQQQNYFNDYALPEMLVRLRQLLGRALTSLDDHTYMISLDHRIIDSSYHKQVQASLPENMTFVPITLESFLNQVYNL</sequence>
<keyword evidence="6" id="KW-0378">Hydrolase</keyword>
<keyword evidence="3" id="KW-0235">DNA replication</keyword>
<dbReference type="SMART" id="SM00479">
    <property type="entry name" value="EXOIII"/>
    <property type="match status" value="1"/>
</dbReference>
<evidence type="ECO:0000313" key="12">
    <source>
        <dbReference type="EMBL" id="AMB99719.1"/>
    </source>
</evidence>
<proteinExistence type="predicted"/>
<dbReference type="GO" id="GO:0008408">
    <property type="term" value="F:3'-5' exonuclease activity"/>
    <property type="evidence" value="ECO:0007669"/>
    <property type="project" value="TreeGrafter"/>
</dbReference>
<evidence type="ECO:0000256" key="6">
    <source>
        <dbReference type="ARBA" id="ARBA00022801"/>
    </source>
</evidence>
<dbReference type="InterPro" id="IPR013520">
    <property type="entry name" value="Ribonucl_H"/>
</dbReference>
<dbReference type="GO" id="GO:0004386">
    <property type="term" value="F:helicase activity"/>
    <property type="evidence" value="ECO:0007669"/>
    <property type="project" value="InterPro"/>
</dbReference>
<dbReference type="CDD" id="cd06127">
    <property type="entry name" value="DEDDh"/>
    <property type="match status" value="1"/>
</dbReference>
<keyword evidence="9" id="KW-0239">DNA-directed DNA polymerase</keyword>
<dbReference type="Gene3D" id="3.40.50.300">
    <property type="entry name" value="P-loop containing nucleotide triphosphate hydrolases"/>
    <property type="match status" value="2"/>
</dbReference>
<dbReference type="Proteomes" id="UP000062260">
    <property type="component" value="Chromosome"/>
</dbReference>
<dbReference type="AlphaFoldDB" id="A0A0X8FLX3"/>
<keyword evidence="7" id="KW-0269">Exonuclease</keyword>
<dbReference type="InterPro" id="IPR027417">
    <property type="entry name" value="P-loop_NTPase"/>
</dbReference>
<dbReference type="SMART" id="SM00491">
    <property type="entry name" value="HELICc2"/>
    <property type="match status" value="1"/>
</dbReference>
<organism evidence="12 13">
    <name type="scientific">Aerococcus urinaehominis</name>
    <dbReference type="NCBI Taxonomy" id="128944"/>
    <lineage>
        <taxon>Bacteria</taxon>
        <taxon>Bacillati</taxon>
        <taxon>Bacillota</taxon>
        <taxon>Bacilli</taxon>
        <taxon>Lactobacillales</taxon>
        <taxon>Aerococcaceae</taxon>
        <taxon>Aerococcus</taxon>
    </lineage>
</organism>
<dbReference type="GO" id="GO:0016818">
    <property type="term" value="F:hydrolase activity, acting on acid anhydrides, in phosphorus-containing anhydrides"/>
    <property type="evidence" value="ECO:0007669"/>
    <property type="project" value="InterPro"/>
</dbReference>
<dbReference type="GO" id="GO:0003887">
    <property type="term" value="F:DNA-directed DNA polymerase activity"/>
    <property type="evidence" value="ECO:0007669"/>
    <property type="project" value="UniProtKB-KW"/>
</dbReference>
<dbReference type="GO" id="GO:0045004">
    <property type="term" value="P:DNA replication proofreading"/>
    <property type="evidence" value="ECO:0007669"/>
    <property type="project" value="TreeGrafter"/>
</dbReference>
<dbReference type="PANTHER" id="PTHR30231:SF41">
    <property type="entry name" value="DNA POLYMERASE III SUBUNIT EPSILON"/>
    <property type="match status" value="1"/>
</dbReference>
<accession>A0A0X8FLX3</accession>
<evidence type="ECO:0000256" key="8">
    <source>
        <dbReference type="ARBA" id="ARBA00022840"/>
    </source>
</evidence>
<dbReference type="RefSeq" id="WP_067980017.1">
    <property type="nucleotide sequence ID" value="NZ_CP014163.1"/>
</dbReference>
<evidence type="ECO:0000259" key="11">
    <source>
        <dbReference type="PROSITE" id="PS51193"/>
    </source>
</evidence>
<evidence type="ECO:0000256" key="7">
    <source>
        <dbReference type="ARBA" id="ARBA00022839"/>
    </source>
</evidence>
<dbReference type="GO" id="GO:0005829">
    <property type="term" value="C:cytosol"/>
    <property type="evidence" value="ECO:0007669"/>
    <property type="project" value="TreeGrafter"/>
</dbReference>
<dbReference type="InterPro" id="IPR036397">
    <property type="entry name" value="RNaseH_sf"/>
</dbReference>
<dbReference type="InterPro" id="IPR006555">
    <property type="entry name" value="ATP-dep_Helicase_C"/>
</dbReference>
<keyword evidence="5" id="KW-0547">Nucleotide-binding</keyword>
<evidence type="ECO:0000256" key="2">
    <source>
        <dbReference type="ARBA" id="ARBA00022695"/>
    </source>
</evidence>
<dbReference type="InterPro" id="IPR006054">
    <property type="entry name" value="DnaQ"/>
</dbReference>